<gene>
    <name evidence="2" type="ORF">MAM1_0733d11165</name>
</gene>
<evidence type="ECO:0000256" key="1">
    <source>
        <dbReference type="SAM" id="Coils"/>
    </source>
</evidence>
<protein>
    <submittedName>
        <fullName evidence="2">Uncharacterized protein</fullName>
    </submittedName>
</protein>
<dbReference type="Proteomes" id="UP000053815">
    <property type="component" value="Unassembled WGS sequence"/>
</dbReference>
<dbReference type="AlphaFoldDB" id="A0A0C9N698"/>
<accession>A0A0C9N698</accession>
<feature type="coiled-coil region" evidence="1">
    <location>
        <begin position="27"/>
        <end position="54"/>
    </location>
</feature>
<proteinExistence type="predicted"/>
<name>A0A0C9N698_9FUNG</name>
<evidence type="ECO:0000313" key="3">
    <source>
        <dbReference type="Proteomes" id="UP000053815"/>
    </source>
</evidence>
<organism evidence="2">
    <name type="scientific">Mucor ambiguus</name>
    <dbReference type="NCBI Taxonomy" id="91626"/>
    <lineage>
        <taxon>Eukaryota</taxon>
        <taxon>Fungi</taxon>
        <taxon>Fungi incertae sedis</taxon>
        <taxon>Mucoromycota</taxon>
        <taxon>Mucoromycotina</taxon>
        <taxon>Mucoromycetes</taxon>
        <taxon>Mucorales</taxon>
        <taxon>Mucorineae</taxon>
        <taxon>Mucoraceae</taxon>
        <taxon>Mucor</taxon>
    </lineage>
</organism>
<feature type="non-terminal residue" evidence="2">
    <location>
        <position position="66"/>
    </location>
</feature>
<keyword evidence="1" id="KW-0175">Coiled coil</keyword>
<reference evidence="2" key="1">
    <citation type="submission" date="2014-09" db="EMBL/GenBank/DDBJ databases">
        <title>Draft genome sequence of an oleaginous Mucoromycotina fungus Mucor ambiguus NBRC6742.</title>
        <authorList>
            <person name="Takeda I."/>
            <person name="Yamane N."/>
            <person name="Morita T."/>
            <person name="Tamano K."/>
            <person name="Machida M."/>
            <person name="Baker S."/>
            <person name="Koike H."/>
        </authorList>
    </citation>
    <scope>NUCLEOTIDE SEQUENCE</scope>
    <source>
        <strain evidence="2">NBRC 6742</strain>
    </source>
</reference>
<evidence type="ECO:0000313" key="2">
    <source>
        <dbReference type="EMBL" id="GAN11592.1"/>
    </source>
</evidence>
<keyword evidence="3" id="KW-1185">Reference proteome</keyword>
<dbReference type="STRING" id="91626.A0A0C9N698"/>
<dbReference type="EMBL" id="DF837022">
    <property type="protein sequence ID" value="GAN11592.1"/>
    <property type="molecule type" value="Genomic_DNA"/>
</dbReference>
<sequence>MSAPAQDPAVEDITQKTKEVYLDDAGKPITKNAYKKLQKDKEKAERKAATAAKIAAEKAEREANQV</sequence>